<name>A0A8J5N3U5_HOMAM</name>
<evidence type="ECO:0000256" key="1">
    <source>
        <dbReference type="SAM" id="MobiDB-lite"/>
    </source>
</evidence>
<comment type="caution">
    <text evidence="2">The sequence shown here is derived from an EMBL/GenBank/DDBJ whole genome shotgun (WGS) entry which is preliminary data.</text>
</comment>
<feature type="compositionally biased region" description="Basic residues" evidence="1">
    <location>
        <begin position="51"/>
        <end position="60"/>
    </location>
</feature>
<dbReference type="EMBL" id="JAHLQT010010217">
    <property type="protein sequence ID" value="KAG7172867.1"/>
    <property type="molecule type" value="Genomic_DNA"/>
</dbReference>
<dbReference type="AlphaFoldDB" id="A0A8J5N3U5"/>
<reference evidence="2" key="1">
    <citation type="journal article" date="2021" name="Sci. Adv.">
        <title>The American lobster genome reveals insights on longevity, neural, and immune adaptations.</title>
        <authorList>
            <person name="Polinski J.M."/>
            <person name="Zimin A.V."/>
            <person name="Clark K.F."/>
            <person name="Kohn A.B."/>
            <person name="Sadowski N."/>
            <person name="Timp W."/>
            <person name="Ptitsyn A."/>
            <person name="Khanna P."/>
            <person name="Romanova D.Y."/>
            <person name="Williams P."/>
            <person name="Greenwood S.J."/>
            <person name="Moroz L.L."/>
            <person name="Walt D.R."/>
            <person name="Bodnar A.G."/>
        </authorList>
    </citation>
    <scope>NUCLEOTIDE SEQUENCE</scope>
    <source>
        <strain evidence="2">GMGI-L3</strain>
    </source>
</reference>
<keyword evidence="3" id="KW-1185">Reference proteome</keyword>
<evidence type="ECO:0000313" key="3">
    <source>
        <dbReference type="Proteomes" id="UP000747542"/>
    </source>
</evidence>
<evidence type="ECO:0000313" key="2">
    <source>
        <dbReference type="EMBL" id="KAG7172867.1"/>
    </source>
</evidence>
<organism evidence="2 3">
    <name type="scientific">Homarus americanus</name>
    <name type="common">American lobster</name>
    <dbReference type="NCBI Taxonomy" id="6706"/>
    <lineage>
        <taxon>Eukaryota</taxon>
        <taxon>Metazoa</taxon>
        <taxon>Ecdysozoa</taxon>
        <taxon>Arthropoda</taxon>
        <taxon>Crustacea</taxon>
        <taxon>Multicrustacea</taxon>
        <taxon>Malacostraca</taxon>
        <taxon>Eumalacostraca</taxon>
        <taxon>Eucarida</taxon>
        <taxon>Decapoda</taxon>
        <taxon>Pleocyemata</taxon>
        <taxon>Astacidea</taxon>
        <taxon>Nephropoidea</taxon>
        <taxon>Nephropidae</taxon>
        <taxon>Homarus</taxon>
    </lineage>
</organism>
<feature type="non-terminal residue" evidence="2">
    <location>
        <position position="60"/>
    </location>
</feature>
<protein>
    <submittedName>
        <fullName evidence="2">Putative Interferon regulatory factor 8-like</fullName>
    </submittedName>
</protein>
<accession>A0A8J5N3U5</accession>
<dbReference type="Proteomes" id="UP000747542">
    <property type="component" value="Unassembled WGS sequence"/>
</dbReference>
<gene>
    <name evidence="2" type="primary">IRF8-L</name>
    <name evidence="2" type="ORF">Hamer_G028575</name>
</gene>
<proteinExistence type="predicted"/>
<sequence length="60" mass="6753">KTIMTPAAITDAPMDLSMKTRRKLRLEEFLRQNLDQAPAGRVNQPAFLSRAKTKPKNGTQ</sequence>
<feature type="region of interest" description="Disordered" evidence="1">
    <location>
        <begin position="36"/>
        <end position="60"/>
    </location>
</feature>